<dbReference type="InterPro" id="IPR009937">
    <property type="entry name" value="Phage_holin_3_6"/>
</dbReference>
<accession>A0A4P7VQ29</accession>
<evidence type="ECO:0000313" key="3">
    <source>
        <dbReference type="Proteomes" id="UP000297031"/>
    </source>
</evidence>
<dbReference type="RefSeq" id="WP_136410565.1">
    <property type="nucleotide sequence ID" value="NZ_CANQMU010000006.1"/>
</dbReference>
<proteinExistence type="predicted"/>
<keyword evidence="1" id="KW-0472">Membrane</keyword>
<dbReference type="OrthoDB" id="1100280at2"/>
<sequence length="125" mass="13748">MGDKNEELKTTLANAMRLARLYAENLKLISTEKTTVLLSSGVLAVVLLILAACALFFCSIAVVYLLASVLPIAWCFLIVGGFYILLGVVAVLLRTTLFVNPIARFLSRLFLTPPTDFKNKEIEKP</sequence>
<feature type="transmembrane region" description="Helical" evidence="1">
    <location>
        <begin position="36"/>
        <end position="65"/>
    </location>
</feature>
<dbReference type="KEGG" id="mgod:E7746_08790"/>
<dbReference type="Proteomes" id="UP000297031">
    <property type="component" value="Chromosome"/>
</dbReference>
<feature type="transmembrane region" description="Helical" evidence="1">
    <location>
        <begin position="71"/>
        <end position="93"/>
    </location>
</feature>
<evidence type="ECO:0000313" key="2">
    <source>
        <dbReference type="EMBL" id="QCD35969.1"/>
    </source>
</evidence>
<name>A0A4P7VQ29_9BACT</name>
<keyword evidence="1" id="KW-0812">Transmembrane</keyword>
<protein>
    <submittedName>
        <fullName evidence="2">Phage holin family protein</fullName>
    </submittedName>
</protein>
<dbReference type="Pfam" id="PF07332">
    <property type="entry name" value="Phage_holin_3_6"/>
    <property type="match status" value="1"/>
</dbReference>
<keyword evidence="1" id="KW-1133">Transmembrane helix</keyword>
<gene>
    <name evidence="2" type="ORF">E7746_08790</name>
</gene>
<keyword evidence="3" id="KW-1185">Reference proteome</keyword>
<evidence type="ECO:0000256" key="1">
    <source>
        <dbReference type="SAM" id="Phobius"/>
    </source>
</evidence>
<reference evidence="2 3" key="1">
    <citation type="submission" date="2019-02" db="EMBL/GenBank/DDBJ databases">
        <title>Isolation and identification of novel species under the genus Muribaculum.</title>
        <authorList>
            <person name="Miyake S."/>
            <person name="Ding Y."/>
            <person name="Low A."/>
            <person name="Soh M."/>
            <person name="Seedorf H."/>
        </authorList>
    </citation>
    <scope>NUCLEOTIDE SEQUENCE [LARGE SCALE GENOMIC DNA]</scope>
    <source>
        <strain evidence="2 3">TLL-A4</strain>
    </source>
</reference>
<dbReference type="EMBL" id="CP039393">
    <property type="protein sequence ID" value="QCD35969.1"/>
    <property type="molecule type" value="Genomic_DNA"/>
</dbReference>
<dbReference type="AlphaFoldDB" id="A0A4P7VQ29"/>
<organism evidence="2 3">
    <name type="scientific">Muribaculum gordoncarteri</name>
    <dbReference type="NCBI Taxonomy" id="2530390"/>
    <lineage>
        <taxon>Bacteria</taxon>
        <taxon>Pseudomonadati</taxon>
        <taxon>Bacteroidota</taxon>
        <taxon>Bacteroidia</taxon>
        <taxon>Bacteroidales</taxon>
        <taxon>Muribaculaceae</taxon>
        <taxon>Muribaculum</taxon>
    </lineage>
</organism>